<evidence type="ECO:0000313" key="1">
    <source>
        <dbReference type="EMBL" id="BAQ68205.1"/>
    </source>
</evidence>
<dbReference type="KEGG" id="rsu:NHU_01040"/>
<evidence type="ECO:0000313" key="2">
    <source>
        <dbReference type="Proteomes" id="UP000064912"/>
    </source>
</evidence>
<dbReference type="AlphaFoldDB" id="A0A0D6B022"/>
<dbReference type="Gene3D" id="3.20.20.70">
    <property type="entry name" value="Aldolase class I"/>
    <property type="match status" value="1"/>
</dbReference>
<organism evidence="1 2">
    <name type="scientific">Rhodovulum sulfidophilum</name>
    <name type="common">Rhodobacter sulfidophilus</name>
    <dbReference type="NCBI Taxonomy" id="35806"/>
    <lineage>
        <taxon>Bacteria</taxon>
        <taxon>Pseudomonadati</taxon>
        <taxon>Pseudomonadota</taxon>
        <taxon>Alphaproteobacteria</taxon>
        <taxon>Rhodobacterales</taxon>
        <taxon>Paracoccaceae</taxon>
        <taxon>Rhodovulum</taxon>
    </lineage>
</organism>
<proteinExistence type="predicted"/>
<accession>A0A0D6B022</accession>
<dbReference type="InterPro" id="IPR013785">
    <property type="entry name" value="Aldolase_TIM"/>
</dbReference>
<name>A0A0D6B022_RHOSU</name>
<sequence>MDSLAVGSSSFPTRVYEHSLDLVDWPASEMQKYDMKPEIEAFDLGHIFLAMKMNEDGRLKAPL</sequence>
<dbReference type="PATRIC" id="fig|35806.4.peg.1066"/>
<dbReference type="InterPro" id="IPR008567">
    <property type="entry name" value="BKACE"/>
</dbReference>
<dbReference type="Pfam" id="PF05853">
    <property type="entry name" value="BKACE"/>
    <property type="match status" value="1"/>
</dbReference>
<protein>
    <submittedName>
        <fullName evidence="1">3-keto-5-aminohexanoate cleavage enzyme</fullName>
    </submittedName>
</protein>
<reference evidence="1 2" key="1">
    <citation type="submission" date="2015-02" db="EMBL/GenBank/DDBJ databases">
        <title>Genome sequene of Rhodovulum sulfidophilum DSM 2351.</title>
        <authorList>
            <person name="Nagao N."/>
        </authorList>
    </citation>
    <scope>NUCLEOTIDE SEQUENCE [LARGE SCALE GENOMIC DNA]</scope>
    <source>
        <strain evidence="1 2">DSM 2351</strain>
    </source>
</reference>
<dbReference type="Proteomes" id="UP000064912">
    <property type="component" value="Chromosome"/>
</dbReference>
<gene>
    <name evidence="1" type="ORF">NHU_01040</name>
</gene>
<dbReference type="GO" id="GO:0043720">
    <property type="term" value="F:3-keto-5-aminohexanoate cleavage activity"/>
    <property type="evidence" value="ECO:0007669"/>
    <property type="project" value="InterPro"/>
</dbReference>
<dbReference type="EMBL" id="AP014800">
    <property type="protein sequence ID" value="BAQ68205.1"/>
    <property type="molecule type" value="Genomic_DNA"/>
</dbReference>